<dbReference type="SUPFAM" id="SSF51395">
    <property type="entry name" value="FMN-linked oxidoreductases"/>
    <property type="match status" value="1"/>
</dbReference>
<evidence type="ECO:0000256" key="1">
    <source>
        <dbReference type="ARBA" id="ARBA00001917"/>
    </source>
</evidence>
<reference evidence="5 6" key="1">
    <citation type="submission" date="2018-08" db="EMBL/GenBank/DDBJ databases">
        <title>Chitinophaga sp. K20C18050901, a novel bacterium isolated from forest soil.</title>
        <authorList>
            <person name="Wang C."/>
        </authorList>
    </citation>
    <scope>NUCLEOTIDE SEQUENCE [LARGE SCALE GENOMIC DNA]</scope>
    <source>
        <strain evidence="5 6">K20C18050901</strain>
    </source>
</reference>
<dbReference type="InterPro" id="IPR013785">
    <property type="entry name" value="Aldolase_TIM"/>
</dbReference>
<dbReference type="InterPro" id="IPR001155">
    <property type="entry name" value="OxRdtase_FMN_N"/>
</dbReference>
<accession>A0A3E1P080</accession>
<comment type="cofactor">
    <cofactor evidence="1">
        <name>FMN</name>
        <dbReference type="ChEBI" id="CHEBI:58210"/>
    </cofactor>
</comment>
<dbReference type="RefSeq" id="WP_116854447.1">
    <property type="nucleotide sequence ID" value="NZ_QTJV01000006.1"/>
</dbReference>
<organism evidence="5 6">
    <name type="scientific">Chitinophaga silvisoli</name>
    <dbReference type="NCBI Taxonomy" id="2291814"/>
    <lineage>
        <taxon>Bacteria</taxon>
        <taxon>Pseudomonadati</taxon>
        <taxon>Bacteroidota</taxon>
        <taxon>Chitinophagia</taxon>
        <taxon>Chitinophagales</taxon>
        <taxon>Chitinophagaceae</taxon>
        <taxon>Chitinophaga</taxon>
    </lineage>
</organism>
<evidence type="ECO:0000313" key="5">
    <source>
        <dbReference type="EMBL" id="RFM33524.1"/>
    </source>
</evidence>
<protein>
    <submittedName>
        <fullName evidence="5">Alkene reductase</fullName>
    </submittedName>
</protein>
<dbReference type="OrthoDB" id="9772736at2"/>
<dbReference type="GO" id="GO:0005829">
    <property type="term" value="C:cytosol"/>
    <property type="evidence" value="ECO:0007669"/>
    <property type="project" value="UniProtKB-ARBA"/>
</dbReference>
<dbReference type="Pfam" id="PF00724">
    <property type="entry name" value="Oxidored_FMN"/>
    <property type="match status" value="1"/>
</dbReference>
<dbReference type="GO" id="GO:0016628">
    <property type="term" value="F:oxidoreductase activity, acting on the CH-CH group of donors, NAD or NADP as acceptor"/>
    <property type="evidence" value="ECO:0007669"/>
    <property type="project" value="UniProtKB-ARBA"/>
</dbReference>
<dbReference type="CDD" id="cd02933">
    <property type="entry name" value="OYE_like_FMN"/>
    <property type="match status" value="1"/>
</dbReference>
<dbReference type="PANTHER" id="PTHR22893">
    <property type="entry name" value="NADH OXIDOREDUCTASE-RELATED"/>
    <property type="match status" value="1"/>
</dbReference>
<evidence type="ECO:0000256" key="3">
    <source>
        <dbReference type="ARBA" id="ARBA00023002"/>
    </source>
</evidence>
<dbReference type="PANTHER" id="PTHR22893:SF91">
    <property type="entry name" value="NADPH DEHYDROGENASE 2-RELATED"/>
    <property type="match status" value="1"/>
</dbReference>
<keyword evidence="3" id="KW-0560">Oxidoreductase</keyword>
<evidence type="ECO:0000313" key="6">
    <source>
        <dbReference type="Proteomes" id="UP000261174"/>
    </source>
</evidence>
<dbReference type="Proteomes" id="UP000261174">
    <property type="component" value="Unassembled WGS sequence"/>
</dbReference>
<name>A0A3E1P080_9BACT</name>
<proteinExistence type="inferred from homology"/>
<gene>
    <name evidence="5" type="ORF">DXN04_16310</name>
</gene>
<keyword evidence="6" id="KW-1185">Reference proteome</keyword>
<sequence>MNKLLMPYEKGALQLKNHLVMAPMTRSRAINNLPNSLMATYYAQRNGAGLIITEGTAPSPNALGYSRIPGIFSKEQTMAWKEITAAVHAGGSRIFLQLMHTGRIGHPANLPAGARLVGPSTIKAAGEIWTDSLGLQPYPTPEMLSGQEIPSLIAEFVTAAQNAIEAGFDGVELHGANGYLVEQFLNPHVNNRTDEWGGSVENRARLAIRILQEMAAAIGAEKVGIRFSPFSTLGDLPAYDEQEVSATYALLATELNKLNIAYLHLGISAIIPQQTLDAIRSGFAGTIILCNGLTPETAEAALNEGFADLVAFGRAFLANPDLDRRIAENAELNQPDYNTLYTPGPEGYTDYASL</sequence>
<dbReference type="GO" id="GO:0010181">
    <property type="term" value="F:FMN binding"/>
    <property type="evidence" value="ECO:0007669"/>
    <property type="project" value="InterPro"/>
</dbReference>
<evidence type="ECO:0000259" key="4">
    <source>
        <dbReference type="Pfam" id="PF00724"/>
    </source>
</evidence>
<evidence type="ECO:0000256" key="2">
    <source>
        <dbReference type="ARBA" id="ARBA00005979"/>
    </source>
</evidence>
<comment type="caution">
    <text evidence="5">The sequence shown here is derived from an EMBL/GenBank/DDBJ whole genome shotgun (WGS) entry which is preliminary data.</text>
</comment>
<dbReference type="AlphaFoldDB" id="A0A3E1P080"/>
<dbReference type="EMBL" id="QTJV01000006">
    <property type="protein sequence ID" value="RFM33524.1"/>
    <property type="molecule type" value="Genomic_DNA"/>
</dbReference>
<dbReference type="InterPro" id="IPR045247">
    <property type="entry name" value="Oye-like"/>
</dbReference>
<dbReference type="Gene3D" id="3.20.20.70">
    <property type="entry name" value="Aldolase class I"/>
    <property type="match status" value="1"/>
</dbReference>
<feature type="domain" description="NADH:flavin oxidoreductase/NADH oxidase N-terminal" evidence="4">
    <location>
        <begin position="4"/>
        <end position="333"/>
    </location>
</feature>
<dbReference type="FunFam" id="3.20.20.70:FF:000059">
    <property type="entry name" value="N-ethylmaleimide reductase, FMN-linked"/>
    <property type="match status" value="1"/>
</dbReference>
<comment type="similarity">
    <text evidence="2">Belongs to the NADH:flavin oxidoreductase/NADH oxidase family.</text>
</comment>